<dbReference type="AlphaFoldDB" id="A0A553R4A0"/>
<keyword evidence="3 5" id="KW-1133">Transmembrane helix</keyword>
<organism evidence="7 8">
    <name type="scientific">Danionella cerebrum</name>
    <dbReference type="NCBI Taxonomy" id="2873325"/>
    <lineage>
        <taxon>Eukaryota</taxon>
        <taxon>Metazoa</taxon>
        <taxon>Chordata</taxon>
        <taxon>Craniata</taxon>
        <taxon>Vertebrata</taxon>
        <taxon>Euteleostomi</taxon>
        <taxon>Actinopterygii</taxon>
        <taxon>Neopterygii</taxon>
        <taxon>Teleostei</taxon>
        <taxon>Ostariophysi</taxon>
        <taxon>Cypriniformes</taxon>
        <taxon>Danionidae</taxon>
        <taxon>Danioninae</taxon>
        <taxon>Danionella</taxon>
    </lineage>
</organism>
<keyword evidence="8" id="KW-1185">Reference proteome</keyword>
<dbReference type="InterPro" id="IPR039587">
    <property type="entry name" value="TMEM248/TMEM219_dom"/>
</dbReference>
<sequence>MGQWRPVSNLREQASRRPPVVIFFLCLLTLSITFVCVGLYSQNHDIKNPDIGVDWNGVLGSLAALKFCKHLNESDTNLKEEEIPFQMINHDDQISITTSAAQVSLLVPLGFKGDVPDKMNISTTLMGRQLGMKGAAAKTSINISFLHTDDSHHHTCLHFSTQSDILPKTPYPPTCPAVENIDRFFSVQAVDSNKHNYPRCFSFEYKADPQLTVLLTEDEKSLCRFHLLLVRIVAEPMKTLPHDLKEEQT</sequence>
<feature type="domain" description="TMEM248/TMEM219" evidence="6">
    <location>
        <begin position="10"/>
        <end position="214"/>
    </location>
</feature>
<dbReference type="Proteomes" id="UP000316079">
    <property type="component" value="Unassembled WGS sequence"/>
</dbReference>
<name>A0A553R4A0_9TELE</name>
<feature type="transmembrane region" description="Helical" evidence="5">
    <location>
        <begin position="20"/>
        <end position="40"/>
    </location>
</feature>
<keyword evidence="4 5" id="KW-0472">Membrane</keyword>
<proteinExistence type="predicted"/>
<evidence type="ECO:0000256" key="2">
    <source>
        <dbReference type="ARBA" id="ARBA00022692"/>
    </source>
</evidence>
<dbReference type="PANTHER" id="PTHR16002:SF6">
    <property type="entry name" value="INSULIN-LIKE GROWTH FACTOR-BINDING PROTEIN 3 RECEPTOR"/>
    <property type="match status" value="1"/>
</dbReference>
<evidence type="ECO:0000256" key="5">
    <source>
        <dbReference type="SAM" id="Phobius"/>
    </source>
</evidence>
<evidence type="ECO:0000256" key="3">
    <source>
        <dbReference type="ARBA" id="ARBA00022989"/>
    </source>
</evidence>
<evidence type="ECO:0000259" key="6">
    <source>
        <dbReference type="Pfam" id="PF14940"/>
    </source>
</evidence>
<dbReference type="OrthoDB" id="10251809at2759"/>
<keyword evidence="2 5" id="KW-0812">Transmembrane</keyword>
<dbReference type="GO" id="GO:0016020">
    <property type="term" value="C:membrane"/>
    <property type="evidence" value="ECO:0007669"/>
    <property type="project" value="UniProtKB-SubCell"/>
</dbReference>
<gene>
    <name evidence="7" type="ORF">DNTS_001435</name>
</gene>
<evidence type="ECO:0000256" key="1">
    <source>
        <dbReference type="ARBA" id="ARBA00004370"/>
    </source>
</evidence>
<dbReference type="PANTHER" id="PTHR16002">
    <property type="entry name" value="TRANSMEMBRANE PROTEIN 248-LIKE"/>
    <property type="match status" value="1"/>
</dbReference>
<dbReference type="InterPro" id="IPR039493">
    <property type="entry name" value="TMEM248/TMEM219"/>
</dbReference>
<comment type="caution">
    <text evidence="7">The sequence shown here is derived from an EMBL/GenBank/DDBJ whole genome shotgun (WGS) entry which is preliminary data.</text>
</comment>
<evidence type="ECO:0000313" key="7">
    <source>
        <dbReference type="EMBL" id="TRY97005.1"/>
    </source>
</evidence>
<evidence type="ECO:0000313" key="8">
    <source>
        <dbReference type="Proteomes" id="UP000316079"/>
    </source>
</evidence>
<dbReference type="EMBL" id="SRMA01025243">
    <property type="protein sequence ID" value="TRY97005.1"/>
    <property type="molecule type" value="Genomic_DNA"/>
</dbReference>
<dbReference type="Pfam" id="PF14940">
    <property type="entry name" value="TMEM219"/>
    <property type="match status" value="1"/>
</dbReference>
<protein>
    <recommendedName>
        <fullName evidence="6">TMEM248/TMEM219 domain-containing protein</fullName>
    </recommendedName>
</protein>
<evidence type="ECO:0000256" key="4">
    <source>
        <dbReference type="ARBA" id="ARBA00023136"/>
    </source>
</evidence>
<accession>A0A553R4A0</accession>
<reference evidence="7 8" key="1">
    <citation type="journal article" date="2019" name="Sci. Data">
        <title>Hybrid genome assembly and annotation of Danionella translucida.</title>
        <authorList>
            <person name="Kadobianskyi M."/>
            <person name="Schulze L."/>
            <person name="Schuelke M."/>
            <person name="Judkewitz B."/>
        </authorList>
    </citation>
    <scope>NUCLEOTIDE SEQUENCE [LARGE SCALE GENOMIC DNA]</scope>
    <source>
        <strain evidence="7 8">Bolton</strain>
    </source>
</reference>
<comment type="subcellular location">
    <subcellularLocation>
        <location evidence="1">Membrane</location>
    </subcellularLocation>
</comment>